<evidence type="ECO:0000313" key="1">
    <source>
        <dbReference type="EMBL" id="MXO55782.1"/>
    </source>
</evidence>
<dbReference type="InterPro" id="IPR027417">
    <property type="entry name" value="P-loop_NTPase"/>
</dbReference>
<dbReference type="RefSeq" id="WP_160597065.1">
    <property type="nucleotide sequence ID" value="NZ_WTYS01000001.1"/>
</dbReference>
<evidence type="ECO:0008006" key="3">
    <source>
        <dbReference type="Google" id="ProtNLM"/>
    </source>
</evidence>
<dbReference type="AlphaFoldDB" id="A0A6I4SLW9"/>
<gene>
    <name evidence="1" type="ORF">GRI36_02690</name>
</gene>
<accession>A0A6I4SLW9</accession>
<organism evidence="1 2">
    <name type="scientific">Pontixanthobacter gangjinensis</name>
    <dbReference type="NCBI Taxonomy" id="1028742"/>
    <lineage>
        <taxon>Bacteria</taxon>
        <taxon>Pseudomonadati</taxon>
        <taxon>Pseudomonadota</taxon>
        <taxon>Alphaproteobacteria</taxon>
        <taxon>Sphingomonadales</taxon>
        <taxon>Erythrobacteraceae</taxon>
        <taxon>Pontixanthobacter</taxon>
    </lineage>
</organism>
<name>A0A6I4SLW9_9SPHN</name>
<reference evidence="1 2" key="1">
    <citation type="submission" date="2019-12" db="EMBL/GenBank/DDBJ databases">
        <title>Genomic-based taxomic classification of the family Erythrobacteraceae.</title>
        <authorList>
            <person name="Xu L."/>
        </authorList>
    </citation>
    <scope>NUCLEOTIDE SEQUENCE [LARGE SCALE GENOMIC DNA]</scope>
    <source>
        <strain evidence="1 2">JCM 17802</strain>
    </source>
</reference>
<proteinExistence type="predicted"/>
<dbReference type="Gene3D" id="3.40.50.300">
    <property type="entry name" value="P-loop containing nucleotide triphosphate hydrolases"/>
    <property type="match status" value="1"/>
</dbReference>
<comment type="caution">
    <text evidence="1">The sequence shown here is derived from an EMBL/GenBank/DDBJ whole genome shotgun (WGS) entry which is preliminary data.</text>
</comment>
<keyword evidence="2" id="KW-1185">Reference proteome</keyword>
<dbReference type="OrthoDB" id="7423996at2"/>
<protein>
    <recommendedName>
        <fullName evidence="3">Sulfotransferase domain-containing protein</fullName>
    </recommendedName>
</protein>
<dbReference type="EMBL" id="WTYS01000001">
    <property type="protein sequence ID" value="MXO55782.1"/>
    <property type="molecule type" value="Genomic_DNA"/>
</dbReference>
<evidence type="ECO:0000313" key="2">
    <source>
        <dbReference type="Proteomes" id="UP000468943"/>
    </source>
</evidence>
<sequence>MAADILQSDLLRSSVIVTGSHYSMTTLIGRLLASAPQFHLLHEPTNAQPTLSYDSLAPTHWYEFYDEARSPALGEFLLLSMQSKGISREVLRRAGRVRSAEHALQVARYVQRKLPMILAPKPAIIKDPFLLFSARDLQRLAKIRVVLTVRHPCAFAESFIRAGNGFDFANLLQPQVLEAMPDEAEAIGMMAKSSGDLIDQAALLWRVLYGFADRYLSGNDLTCIVRQDEIVQTTDVAVNRLLAFSGATRSDDIDQFITENFTSGPADFDKGGSYIRRDGLLALNKWRGRLHPGEVSRIRRVTEGVAAAFDYGPETWLQT</sequence>
<dbReference type="SUPFAM" id="SSF52540">
    <property type="entry name" value="P-loop containing nucleoside triphosphate hydrolases"/>
    <property type="match status" value="1"/>
</dbReference>
<dbReference type="Proteomes" id="UP000468943">
    <property type="component" value="Unassembled WGS sequence"/>
</dbReference>